<dbReference type="SUPFAM" id="SSF75217">
    <property type="entry name" value="alpha/beta knot"/>
    <property type="match status" value="1"/>
</dbReference>
<evidence type="ECO:0000256" key="3">
    <source>
        <dbReference type="ARBA" id="ARBA00022490"/>
    </source>
</evidence>
<dbReference type="GO" id="GO:0070475">
    <property type="term" value="P:rRNA base methylation"/>
    <property type="evidence" value="ECO:0007669"/>
    <property type="project" value="TreeGrafter"/>
</dbReference>
<organism evidence="13 14">
    <name type="scientific">Candidatus Schekmanbacteria bacterium RBG_16_38_10</name>
    <dbReference type="NCBI Taxonomy" id="1817879"/>
    <lineage>
        <taxon>Bacteria</taxon>
        <taxon>Candidatus Schekmaniibacteriota</taxon>
    </lineage>
</organism>
<evidence type="ECO:0000256" key="1">
    <source>
        <dbReference type="ARBA" id="ARBA00004496"/>
    </source>
</evidence>
<keyword evidence="4 10" id="KW-0698">rRNA processing</keyword>
<keyword evidence="5 10" id="KW-0489">Methyltransferase</keyword>
<dbReference type="GO" id="GO:0005737">
    <property type="term" value="C:cytoplasm"/>
    <property type="evidence" value="ECO:0007669"/>
    <property type="project" value="UniProtKB-SubCell"/>
</dbReference>
<dbReference type="PANTHER" id="PTHR30027:SF3">
    <property type="entry name" value="16S RRNA (URACIL(1498)-N(3))-METHYLTRANSFERASE"/>
    <property type="match status" value="1"/>
</dbReference>
<evidence type="ECO:0000313" key="13">
    <source>
        <dbReference type="EMBL" id="OGL47383.1"/>
    </source>
</evidence>
<dbReference type="InterPro" id="IPR006700">
    <property type="entry name" value="RsmE"/>
</dbReference>
<comment type="catalytic activity">
    <reaction evidence="9 10">
        <text>uridine(1498) in 16S rRNA + S-adenosyl-L-methionine = N(3)-methyluridine(1498) in 16S rRNA + S-adenosyl-L-homocysteine + H(+)</text>
        <dbReference type="Rhea" id="RHEA:42920"/>
        <dbReference type="Rhea" id="RHEA-COMP:10283"/>
        <dbReference type="Rhea" id="RHEA-COMP:10284"/>
        <dbReference type="ChEBI" id="CHEBI:15378"/>
        <dbReference type="ChEBI" id="CHEBI:57856"/>
        <dbReference type="ChEBI" id="CHEBI:59789"/>
        <dbReference type="ChEBI" id="CHEBI:65315"/>
        <dbReference type="ChEBI" id="CHEBI:74502"/>
        <dbReference type="EC" id="2.1.1.193"/>
    </reaction>
</comment>
<sequence>MSRRIPRFHAKDVASNSITISNAELHHLRNVLRLKRGDEVLVFTDSGEEYKAFFTDNATLRVVNELKPNRELTTKVICASALPKGKRLEFMVQKLCELGLYRFIPIRCERSIAKTSQPKIIRLKRISLEATKQCNRTSITDIASEMTFSELCSVLKTFDYAYITSINADKLLIEHMLKLAECPTSIIFIIGPEGGFTADEEKLAVNSGAIPVKLSRNTLRIETASIVTMATIVQGLERLR</sequence>
<comment type="subcellular location">
    <subcellularLocation>
        <location evidence="1 10">Cytoplasm</location>
    </subcellularLocation>
</comment>
<dbReference type="InterPro" id="IPR029028">
    <property type="entry name" value="Alpha/beta_knot_MTases"/>
</dbReference>
<keyword evidence="6 10" id="KW-0808">Transferase</keyword>
<protein>
    <recommendedName>
        <fullName evidence="10">Ribosomal RNA small subunit methyltransferase E</fullName>
        <ecNumber evidence="10">2.1.1.193</ecNumber>
    </recommendedName>
</protein>
<dbReference type="GO" id="GO:0070042">
    <property type="term" value="F:rRNA (uridine-N3-)-methyltransferase activity"/>
    <property type="evidence" value="ECO:0007669"/>
    <property type="project" value="TreeGrafter"/>
</dbReference>
<keyword evidence="3 10" id="KW-0963">Cytoplasm</keyword>
<dbReference type="PIRSF" id="PIRSF015601">
    <property type="entry name" value="MTase_slr0722"/>
    <property type="match status" value="1"/>
</dbReference>
<evidence type="ECO:0000256" key="5">
    <source>
        <dbReference type="ARBA" id="ARBA00022603"/>
    </source>
</evidence>
<evidence type="ECO:0000313" key="14">
    <source>
        <dbReference type="Proteomes" id="UP000178797"/>
    </source>
</evidence>
<reference evidence="13 14" key="1">
    <citation type="journal article" date="2016" name="Nat. Commun.">
        <title>Thousands of microbial genomes shed light on interconnected biogeochemical processes in an aquifer system.</title>
        <authorList>
            <person name="Anantharaman K."/>
            <person name="Brown C.T."/>
            <person name="Hug L.A."/>
            <person name="Sharon I."/>
            <person name="Castelle C.J."/>
            <person name="Probst A.J."/>
            <person name="Thomas B.C."/>
            <person name="Singh A."/>
            <person name="Wilkins M.J."/>
            <person name="Karaoz U."/>
            <person name="Brodie E.L."/>
            <person name="Williams K.H."/>
            <person name="Hubbard S.S."/>
            <person name="Banfield J.F."/>
        </authorList>
    </citation>
    <scope>NUCLEOTIDE SEQUENCE [LARGE SCALE GENOMIC DNA]</scope>
</reference>
<dbReference type="InterPro" id="IPR046887">
    <property type="entry name" value="RsmE_PUA-like"/>
</dbReference>
<dbReference type="InterPro" id="IPR029026">
    <property type="entry name" value="tRNA_m1G_MTases_N"/>
</dbReference>
<evidence type="ECO:0000256" key="2">
    <source>
        <dbReference type="ARBA" id="ARBA00005528"/>
    </source>
</evidence>
<evidence type="ECO:0000259" key="12">
    <source>
        <dbReference type="Pfam" id="PF20260"/>
    </source>
</evidence>
<dbReference type="CDD" id="cd18084">
    <property type="entry name" value="RsmE-like"/>
    <property type="match status" value="1"/>
</dbReference>
<dbReference type="NCBIfam" id="TIGR00046">
    <property type="entry name" value="RsmE family RNA methyltransferase"/>
    <property type="match status" value="1"/>
</dbReference>
<dbReference type="Pfam" id="PF04452">
    <property type="entry name" value="Methyltrans_RNA"/>
    <property type="match status" value="1"/>
</dbReference>
<evidence type="ECO:0000256" key="9">
    <source>
        <dbReference type="ARBA" id="ARBA00047944"/>
    </source>
</evidence>
<dbReference type="AlphaFoldDB" id="A0A1F7S0N8"/>
<dbReference type="EMBL" id="MGDE01000039">
    <property type="protein sequence ID" value="OGL47383.1"/>
    <property type="molecule type" value="Genomic_DNA"/>
</dbReference>
<comment type="similarity">
    <text evidence="2 10">Belongs to the RNA methyltransferase RsmE family.</text>
</comment>
<evidence type="ECO:0000256" key="7">
    <source>
        <dbReference type="ARBA" id="ARBA00022691"/>
    </source>
</evidence>
<gene>
    <name evidence="13" type="ORF">A2W05_04290</name>
</gene>
<evidence type="ECO:0000256" key="8">
    <source>
        <dbReference type="ARBA" id="ARBA00025699"/>
    </source>
</evidence>
<dbReference type="Pfam" id="PF20260">
    <property type="entry name" value="PUA_4"/>
    <property type="match status" value="1"/>
</dbReference>
<dbReference type="PANTHER" id="PTHR30027">
    <property type="entry name" value="RIBOSOMAL RNA SMALL SUBUNIT METHYLTRANSFERASE E"/>
    <property type="match status" value="1"/>
</dbReference>
<dbReference type="InterPro" id="IPR015947">
    <property type="entry name" value="PUA-like_sf"/>
</dbReference>
<dbReference type="Gene3D" id="3.40.1280.10">
    <property type="match status" value="1"/>
</dbReference>
<proteinExistence type="inferred from homology"/>
<keyword evidence="7 10" id="KW-0949">S-adenosyl-L-methionine</keyword>
<evidence type="ECO:0000256" key="4">
    <source>
        <dbReference type="ARBA" id="ARBA00022552"/>
    </source>
</evidence>
<dbReference type="InterPro" id="IPR046886">
    <property type="entry name" value="RsmE_MTase_dom"/>
</dbReference>
<feature type="domain" description="Ribosomal RNA small subunit methyltransferase E PUA-like" evidence="12">
    <location>
        <begin position="21"/>
        <end position="55"/>
    </location>
</feature>
<comment type="function">
    <text evidence="8 10">Specifically methylates the N3 position of the uracil ring of uridine 1498 (m3U1498) in 16S rRNA. Acts on the fully assembled 30S ribosomal subunit.</text>
</comment>
<evidence type="ECO:0000256" key="10">
    <source>
        <dbReference type="PIRNR" id="PIRNR015601"/>
    </source>
</evidence>
<evidence type="ECO:0000256" key="6">
    <source>
        <dbReference type="ARBA" id="ARBA00022679"/>
    </source>
</evidence>
<comment type="caution">
    <text evidence="13">The sequence shown here is derived from an EMBL/GenBank/DDBJ whole genome shotgun (WGS) entry which is preliminary data.</text>
</comment>
<evidence type="ECO:0000259" key="11">
    <source>
        <dbReference type="Pfam" id="PF04452"/>
    </source>
</evidence>
<accession>A0A1F7S0N8</accession>
<dbReference type="Proteomes" id="UP000178797">
    <property type="component" value="Unassembled WGS sequence"/>
</dbReference>
<dbReference type="SUPFAM" id="SSF88697">
    <property type="entry name" value="PUA domain-like"/>
    <property type="match status" value="1"/>
</dbReference>
<feature type="domain" description="Ribosomal RNA small subunit methyltransferase E methyltransferase" evidence="11">
    <location>
        <begin position="71"/>
        <end position="232"/>
    </location>
</feature>
<dbReference type="EC" id="2.1.1.193" evidence="10"/>
<name>A0A1F7S0N8_9BACT</name>